<dbReference type="GO" id="GO:0042277">
    <property type="term" value="F:peptide binding"/>
    <property type="evidence" value="ECO:0007669"/>
    <property type="project" value="TreeGrafter"/>
</dbReference>
<dbReference type="EMBL" id="OV121135">
    <property type="protein sequence ID" value="CAH0554406.1"/>
    <property type="molecule type" value="Genomic_DNA"/>
</dbReference>
<dbReference type="InterPro" id="IPR045357">
    <property type="entry name" value="Aminopeptidase_N-like_N"/>
</dbReference>
<dbReference type="GO" id="GO:0043171">
    <property type="term" value="P:peptide catabolic process"/>
    <property type="evidence" value="ECO:0007669"/>
    <property type="project" value="TreeGrafter"/>
</dbReference>
<comment type="subcellular location">
    <subcellularLocation>
        <location evidence="1">Cell membrane</location>
        <topology evidence="1">Lipid-anchor</topology>
        <topology evidence="1">GPI-anchor</topology>
    </subcellularLocation>
</comment>
<dbReference type="Pfam" id="PF17900">
    <property type="entry name" value="Peptidase_M1_N"/>
    <property type="match status" value="1"/>
</dbReference>
<feature type="active site" description="Proton acceptor" evidence="10">
    <location>
        <position position="313"/>
    </location>
</feature>
<dbReference type="PRINTS" id="PR00756">
    <property type="entry name" value="ALADIPTASE"/>
</dbReference>
<evidence type="ECO:0000259" key="14">
    <source>
        <dbReference type="Pfam" id="PF17900"/>
    </source>
</evidence>
<accession>A0A9P0B2Z2</accession>
<feature type="domain" description="Peptidase M1 membrane alanine aminopeptidase" evidence="13">
    <location>
        <begin position="246"/>
        <end position="440"/>
    </location>
</feature>
<dbReference type="Gene3D" id="2.60.40.1910">
    <property type="match status" value="1"/>
</dbReference>
<keyword evidence="3" id="KW-0472">Membrane</keyword>
<evidence type="ECO:0008006" key="17">
    <source>
        <dbReference type="Google" id="ProtNLM"/>
    </source>
</evidence>
<dbReference type="Proteomes" id="UP001154078">
    <property type="component" value="Chromosome 4"/>
</dbReference>
<dbReference type="AlphaFoldDB" id="A0A9P0B2Z2"/>
<reference evidence="15" key="1">
    <citation type="submission" date="2021-12" db="EMBL/GenBank/DDBJ databases">
        <authorList>
            <person name="King R."/>
        </authorList>
    </citation>
    <scope>NUCLEOTIDE SEQUENCE</scope>
</reference>
<feature type="domain" description="Aminopeptidase N-like N-terminal" evidence="14">
    <location>
        <begin position="29"/>
        <end position="210"/>
    </location>
</feature>
<organism evidence="15 16">
    <name type="scientific">Brassicogethes aeneus</name>
    <name type="common">Rape pollen beetle</name>
    <name type="synonym">Meligethes aeneus</name>
    <dbReference type="NCBI Taxonomy" id="1431903"/>
    <lineage>
        <taxon>Eukaryota</taxon>
        <taxon>Metazoa</taxon>
        <taxon>Ecdysozoa</taxon>
        <taxon>Arthropoda</taxon>
        <taxon>Hexapoda</taxon>
        <taxon>Insecta</taxon>
        <taxon>Pterygota</taxon>
        <taxon>Neoptera</taxon>
        <taxon>Endopterygota</taxon>
        <taxon>Coleoptera</taxon>
        <taxon>Polyphaga</taxon>
        <taxon>Cucujiformia</taxon>
        <taxon>Nitidulidae</taxon>
        <taxon>Meligethinae</taxon>
        <taxon>Brassicogethes</taxon>
    </lineage>
</organism>
<evidence type="ECO:0000256" key="2">
    <source>
        <dbReference type="ARBA" id="ARBA00010136"/>
    </source>
</evidence>
<proteinExistence type="inferred from homology"/>
<dbReference type="SUPFAM" id="SSF63737">
    <property type="entry name" value="Leukotriene A4 hydrolase N-terminal domain"/>
    <property type="match status" value="1"/>
</dbReference>
<dbReference type="CDD" id="cd09601">
    <property type="entry name" value="M1_APN-Q_like"/>
    <property type="match status" value="1"/>
</dbReference>
<evidence type="ECO:0000256" key="4">
    <source>
        <dbReference type="ARBA" id="ARBA00022670"/>
    </source>
</evidence>
<dbReference type="Pfam" id="PF01433">
    <property type="entry name" value="Peptidase_M1"/>
    <property type="match status" value="1"/>
</dbReference>
<evidence type="ECO:0000256" key="9">
    <source>
        <dbReference type="ARBA" id="ARBA00023288"/>
    </source>
</evidence>
<keyword evidence="16" id="KW-1185">Reference proteome</keyword>
<keyword evidence="3" id="KW-0336">GPI-anchor</keyword>
<evidence type="ECO:0000256" key="12">
    <source>
        <dbReference type="PIRSR" id="PIRSR634016-4"/>
    </source>
</evidence>
<dbReference type="InterPro" id="IPR042097">
    <property type="entry name" value="Aminopeptidase_N-like_N_sf"/>
</dbReference>
<evidence type="ECO:0000256" key="5">
    <source>
        <dbReference type="ARBA" id="ARBA00022723"/>
    </source>
</evidence>
<feature type="site" description="Transition state stabilizer" evidence="12">
    <location>
        <position position="393"/>
    </location>
</feature>
<dbReference type="GO" id="GO:0070006">
    <property type="term" value="F:metalloaminopeptidase activity"/>
    <property type="evidence" value="ECO:0007669"/>
    <property type="project" value="TreeGrafter"/>
</dbReference>
<evidence type="ECO:0000256" key="1">
    <source>
        <dbReference type="ARBA" id="ARBA00004609"/>
    </source>
</evidence>
<evidence type="ECO:0000256" key="3">
    <source>
        <dbReference type="ARBA" id="ARBA00022622"/>
    </source>
</evidence>
<comment type="cofactor">
    <cofactor evidence="11">
        <name>Zn(2+)</name>
        <dbReference type="ChEBI" id="CHEBI:29105"/>
    </cofactor>
    <text evidence="11">Binds 1 zinc ion per subunit.</text>
</comment>
<evidence type="ECO:0000256" key="11">
    <source>
        <dbReference type="PIRSR" id="PIRSR634016-3"/>
    </source>
</evidence>
<dbReference type="InterPro" id="IPR001930">
    <property type="entry name" value="Peptidase_M1"/>
</dbReference>
<dbReference type="InterPro" id="IPR050344">
    <property type="entry name" value="Peptidase_M1_aminopeptidases"/>
</dbReference>
<dbReference type="OrthoDB" id="10031169at2759"/>
<dbReference type="InterPro" id="IPR014782">
    <property type="entry name" value="Peptidase_M1_dom"/>
</dbReference>
<dbReference type="Gene3D" id="1.10.390.10">
    <property type="entry name" value="Neutral Protease Domain 2"/>
    <property type="match status" value="1"/>
</dbReference>
<dbReference type="GO" id="GO:0005615">
    <property type="term" value="C:extracellular space"/>
    <property type="evidence" value="ECO:0007669"/>
    <property type="project" value="TreeGrafter"/>
</dbReference>
<gene>
    <name evidence="15" type="ORF">MELIAE_LOCUS6005</name>
</gene>
<evidence type="ECO:0000313" key="15">
    <source>
        <dbReference type="EMBL" id="CAH0554406.1"/>
    </source>
</evidence>
<evidence type="ECO:0000256" key="7">
    <source>
        <dbReference type="ARBA" id="ARBA00022833"/>
    </source>
</evidence>
<dbReference type="GO" id="GO:0006508">
    <property type="term" value="P:proteolysis"/>
    <property type="evidence" value="ECO:0007669"/>
    <property type="project" value="UniProtKB-KW"/>
</dbReference>
<dbReference type="SUPFAM" id="SSF55486">
    <property type="entry name" value="Metalloproteases ('zincins'), catalytic domain"/>
    <property type="match status" value="1"/>
</dbReference>
<dbReference type="InterPro" id="IPR034016">
    <property type="entry name" value="M1_APN-typ"/>
</dbReference>
<keyword evidence="9" id="KW-0449">Lipoprotein</keyword>
<name>A0A9P0B2Z2_BRAAE</name>
<dbReference type="GO" id="GO:0005886">
    <property type="term" value="C:plasma membrane"/>
    <property type="evidence" value="ECO:0007669"/>
    <property type="project" value="UniProtKB-SubCell"/>
</dbReference>
<dbReference type="Gene3D" id="2.60.40.1730">
    <property type="entry name" value="tricorn interacting facor f3 domain"/>
    <property type="match status" value="1"/>
</dbReference>
<keyword evidence="5 11" id="KW-0479">Metal-binding</keyword>
<keyword evidence="7 11" id="KW-0862">Zinc</keyword>
<evidence type="ECO:0000256" key="10">
    <source>
        <dbReference type="PIRSR" id="PIRSR634016-1"/>
    </source>
</evidence>
<feature type="binding site" evidence="11">
    <location>
        <position position="312"/>
    </location>
    <ligand>
        <name>Zn(2+)</name>
        <dbReference type="ChEBI" id="CHEBI:29105"/>
        <note>catalytic</note>
    </ligand>
</feature>
<sequence length="678" mass="79634">MFTKFAVVSVLVQYIYCSEIFRLDESVRPHHYDLEITPNFLDDTFTGYISIDLSLKSAKPNITLHSSITIKDIVFDGNKAQYESKEDLLTIFPDEENKVFPEGNYNVKINYTGEFISWNLSPSMEGFRKEKYDRNNDDSIVYVTDFEPSGARRAFPCFDEPSFKATFKVSLVSPNSSYKALSNMELIKEVSSQEGTRYEFEKSVPMSPYLVCMVFTDLSYLEKNVTINGKEINLRTYSKDLDNSIALNITQSTLEYYTNYTGFEYSLKKLYFIEYLKNKSVATENWGMITVKAEHLGLHFLDEYQINTIIGHEVGHSWFGNLVTNNWWGDLWLQEGLVTYFAKKFIYASFKYCNYYDYDFDDDLEGPNSHTVVVKKLTSKQILQHEMFDDITYLKGSDIFRSMEDAMGPEVFQKVIRKYFKAYQYKSADAQDFIDLVKSENPGEYWQDFIESYIYQISYPFINIKKDGDYYVLTQSVWCHKKQCNLYKESNWTIPIKFSTDKTKETTLVWFSRDLKELKIPVNDTKYIVLNPNLMGLYRYNYDENLWNTIIENAGSMKVEEQKSVTREADLMYSTDWENCSIPALLFGKIKKENRKLLNFLLDTKFLELYDKDAAKKFEKYVNYVQSSMNNTKLLPMAYFYTKPPYTITHTDRLTSCINWIHESLSKYTVDEIQNNEI</sequence>
<protein>
    <recommendedName>
        <fullName evidence="17">Aminopeptidase</fullName>
    </recommendedName>
</protein>
<keyword evidence="3" id="KW-0325">Glycoprotein</keyword>
<dbReference type="InterPro" id="IPR027268">
    <property type="entry name" value="Peptidase_M4/M1_CTD_sf"/>
</dbReference>
<comment type="similarity">
    <text evidence="2">Belongs to the peptidase M1 family.</text>
</comment>
<evidence type="ECO:0000313" key="16">
    <source>
        <dbReference type="Proteomes" id="UP001154078"/>
    </source>
</evidence>
<evidence type="ECO:0000256" key="6">
    <source>
        <dbReference type="ARBA" id="ARBA00022801"/>
    </source>
</evidence>
<dbReference type="PANTHER" id="PTHR11533:SF299">
    <property type="entry name" value="AMINOPEPTIDASE"/>
    <property type="match status" value="1"/>
</dbReference>
<dbReference type="GO" id="GO:0005737">
    <property type="term" value="C:cytoplasm"/>
    <property type="evidence" value="ECO:0007669"/>
    <property type="project" value="TreeGrafter"/>
</dbReference>
<keyword evidence="6" id="KW-0378">Hydrolase</keyword>
<dbReference type="GO" id="GO:0098552">
    <property type="term" value="C:side of membrane"/>
    <property type="evidence" value="ECO:0007669"/>
    <property type="project" value="UniProtKB-KW"/>
</dbReference>
<keyword evidence="8" id="KW-0482">Metalloprotease</keyword>
<evidence type="ECO:0000259" key="13">
    <source>
        <dbReference type="Pfam" id="PF01433"/>
    </source>
</evidence>
<feature type="binding site" evidence="11">
    <location>
        <position position="316"/>
    </location>
    <ligand>
        <name>Zn(2+)</name>
        <dbReference type="ChEBI" id="CHEBI:29105"/>
        <note>catalytic</note>
    </ligand>
</feature>
<dbReference type="PANTHER" id="PTHR11533">
    <property type="entry name" value="PROTEASE M1 ZINC METALLOPROTEASE"/>
    <property type="match status" value="1"/>
</dbReference>
<evidence type="ECO:0000256" key="8">
    <source>
        <dbReference type="ARBA" id="ARBA00023049"/>
    </source>
</evidence>
<dbReference type="GO" id="GO:0008270">
    <property type="term" value="F:zinc ion binding"/>
    <property type="evidence" value="ECO:0007669"/>
    <property type="project" value="InterPro"/>
</dbReference>
<keyword evidence="4" id="KW-0645">Protease</keyword>
<feature type="binding site" evidence="11">
    <location>
        <position position="335"/>
    </location>
    <ligand>
        <name>Zn(2+)</name>
        <dbReference type="ChEBI" id="CHEBI:29105"/>
        <note>catalytic</note>
    </ligand>
</feature>